<gene>
    <name evidence="1" type="ORF">EMO89_01520</name>
</gene>
<accession>A0A5M9ZVY2</accession>
<dbReference type="RefSeq" id="WP_150380631.1">
    <property type="nucleotide sequence ID" value="NZ_RZUI01000002.1"/>
</dbReference>
<comment type="caution">
    <text evidence="1">The sequence shown here is derived from an EMBL/GenBank/DDBJ whole genome shotgun (WGS) entry which is preliminary data.</text>
</comment>
<protein>
    <submittedName>
        <fullName evidence="1">Uncharacterized protein</fullName>
    </submittedName>
</protein>
<organism evidence="1 2">
    <name type="scientific">Bifidobacterium tissieri</name>
    <dbReference type="NCBI Taxonomy" id="1630162"/>
    <lineage>
        <taxon>Bacteria</taxon>
        <taxon>Bacillati</taxon>
        <taxon>Actinomycetota</taxon>
        <taxon>Actinomycetes</taxon>
        <taxon>Bifidobacteriales</taxon>
        <taxon>Bifidobacteriaceae</taxon>
        <taxon>Bifidobacterium</taxon>
    </lineage>
</organism>
<evidence type="ECO:0000313" key="2">
    <source>
        <dbReference type="Proteomes" id="UP000412028"/>
    </source>
</evidence>
<name>A0A5M9ZVY2_9BIFI</name>
<dbReference type="Proteomes" id="UP000412028">
    <property type="component" value="Unassembled WGS sequence"/>
</dbReference>
<dbReference type="AlphaFoldDB" id="A0A5M9ZVY2"/>
<sequence>MSAPTRTWTRLFAHQGTVITRVDDVAPGDVVFLQADGRLVAFEVIRVARDISRILLFQSSARWYQIRGGSRVRFEYALRGENPDKE</sequence>
<proteinExistence type="predicted"/>
<evidence type="ECO:0000313" key="1">
    <source>
        <dbReference type="EMBL" id="KAA8831443.1"/>
    </source>
</evidence>
<reference evidence="1 2" key="1">
    <citation type="journal article" date="2019" name="Syst. Appl. Microbiol.">
        <title>Characterization of Bifidobacterium species in feaces of the Egyptian fruit bat: Description of B. vespertilionis sp. nov. and B. rousetti sp. nov.</title>
        <authorList>
            <person name="Modesto M."/>
            <person name="Satti M."/>
            <person name="Watanabe K."/>
            <person name="Puglisi E."/>
            <person name="Morelli L."/>
            <person name="Huang C.-H."/>
            <person name="Liou J.-S."/>
            <person name="Miyashita M."/>
            <person name="Tamura T."/>
            <person name="Saito S."/>
            <person name="Mori K."/>
            <person name="Huang L."/>
            <person name="Sciavilla P."/>
            <person name="Sandri C."/>
            <person name="Spiezio C."/>
            <person name="Vitali F."/>
            <person name="Cavalieri D."/>
            <person name="Perpetuini G."/>
            <person name="Tofalo R."/>
            <person name="Bonetti A."/>
            <person name="Arita M."/>
            <person name="Mattarelli P."/>
        </authorList>
    </citation>
    <scope>NUCLEOTIDE SEQUENCE [LARGE SCALE GENOMIC DNA]</scope>
    <source>
        <strain evidence="1 2">RST7</strain>
    </source>
</reference>
<dbReference type="EMBL" id="RZUI01000002">
    <property type="protein sequence ID" value="KAA8831443.1"/>
    <property type="molecule type" value="Genomic_DNA"/>
</dbReference>